<dbReference type="PANTHER" id="PTHR43777">
    <property type="entry name" value="MOLYBDENUM COFACTOR CYTIDYLYLTRANSFERASE"/>
    <property type="match status" value="1"/>
</dbReference>
<dbReference type="Proteomes" id="UP001165287">
    <property type="component" value="Unassembled WGS sequence"/>
</dbReference>
<accession>A0ABS7USD5</accession>
<comment type="caution">
    <text evidence="2">The sequence shown here is derived from an EMBL/GenBank/DDBJ whole genome shotgun (WGS) entry which is preliminary data.</text>
</comment>
<dbReference type="GO" id="GO:0016740">
    <property type="term" value="F:transferase activity"/>
    <property type="evidence" value="ECO:0007669"/>
    <property type="project" value="UniProtKB-KW"/>
</dbReference>
<evidence type="ECO:0000313" key="3">
    <source>
        <dbReference type="Proteomes" id="UP001165287"/>
    </source>
</evidence>
<gene>
    <name evidence="2" type="ORF">K9V48_12495</name>
</gene>
<dbReference type="SUPFAM" id="SSF53448">
    <property type="entry name" value="Nucleotide-diphospho-sugar transferases"/>
    <property type="match status" value="1"/>
</dbReference>
<dbReference type="RefSeq" id="WP_224139323.1">
    <property type="nucleotide sequence ID" value="NZ_JAIQUM010000025.1"/>
</dbReference>
<organism evidence="2 3">
    <name type="scientific">Metabacillus rhizolycopersici</name>
    <dbReference type="NCBI Taxonomy" id="2875709"/>
    <lineage>
        <taxon>Bacteria</taxon>
        <taxon>Bacillati</taxon>
        <taxon>Bacillota</taxon>
        <taxon>Bacilli</taxon>
        <taxon>Bacillales</taxon>
        <taxon>Bacillaceae</taxon>
        <taxon>Metabacillus</taxon>
    </lineage>
</organism>
<name>A0ABS7USD5_9BACI</name>
<dbReference type="Gene3D" id="3.90.550.10">
    <property type="entry name" value="Spore Coat Polysaccharide Biosynthesis Protein SpsA, Chain A"/>
    <property type="match status" value="1"/>
</dbReference>
<reference evidence="2" key="1">
    <citation type="submission" date="2024-05" db="EMBL/GenBank/DDBJ databases">
        <title>Metabacillus sp. nov., isolated from the rhizosphere soil of tomato plants.</title>
        <authorList>
            <person name="Ma R."/>
        </authorList>
    </citation>
    <scope>NUCLEOTIDE SEQUENCE</scope>
    <source>
        <strain evidence="2">DBTR6</strain>
    </source>
</reference>
<keyword evidence="3" id="KW-1185">Reference proteome</keyword>
<evidence type="ECO:0000313" key="2">
    <source>
        <dbReference type="EMBL" id="MBZ5751046.1"/>
    </source>
</evidence>
<keyword evidence="2" id="KW-0808">Transferase</keyword>
<dbReference type="Pfam" id="PF12804">
    <property type="entry name" value="NTP_transf_3"/>
    <property type="match status" value="1"/>
</dbReference>
<proteinExistence type="predicted"/>
<evidence type="ECO:0000259" key="1">
    <source>
        <dbReference type="Pfam" id="PF12804"/>
    </source>
</evidence>
<dbReference type="PANTHER" id="PTHR43777:SF1">
    <property type="entry name" value="MOLYBDENUM COFACTOR CYTIDYLYLTRANSFERASE"/>
    <property type="match status" value="1"/>
</dbReference>
<feature type="domain" description="MobA-like NTP transferase" evidence="1">
    <location>
        <begin position="9"/>
        <end position="115"/>
    </location>
</feature>
<sequence>MKAETRIFGIVLASGQSIRMGKPKLLLHWQGGSLIEHILNKTTVIPFEQVQVVIPDQNEHLKRIVTQYNYSLIYNNSPYMGLGNSLSLAIGSLPLSSEAAIILLGDQPMLSAEDIV</sequence>
<dbReference type="EMBL" id="JAIQUM010000025">
    <property type="protein sequence ID" value="MBZ5751046.1"/>
    <property type="molecule type" value="Genomic_DNA"/>
</dbReference>
<dbReference type="InterPro" id="IPR025877">
    <property type="entry name" value="MobA-like_NTP_Trfase"/>
</dbReference>
<protein>
    <submittedName>
        <fullName evidence="2">NTP transferase domain-containing protein</fullName>
    </submittedName>
</protein>
<dbReference type="InterPro" id="IPR029044">
    <property type="entry name" value="Nucleotide-diphossugar_trans"/>
</dbReference>